<sequence>MPSGNAHMYRQLNGRRLLTGMVLAILTLGLIVIDLGMGSSGIGPGEVVDALLGGPDGDTANTAILWSIRLPMTLTCVFVGGSLSLAGLQIQTITNNALASPYTLGITASASFGAAIAITLGLSVAGYLWIGTALLALVFALAVSLLIFYLGRLKGMSTSTLILSGIIMNFFFQALQQYLQYRASPEIAQIISGWTFGNLQRSSWMSVVVSGCLLVMGAALLSGWSWRLTVLTTGEERARSLGINVERLRLHVFLICSFLIAGAVGFIGTVAFVGLVAPHCAKLMLGEDQRYLLPSATILGGLMLLASSIVSKLLSGGSMLPVGIITSIVGVPFLFVLLMKNGR</sequence>
<feature type="transmembrane region" description="Helical" evidence="8">
    <location>
        <begin position="21"/>
        <end position="43"/>
    </location>
</feature>
<comment type="similarity">
    <text evidence="2">Belongs to the binding-protein-dependent transport system permease family. FecCD subfamily.</text>
</comment>
<evidence type="ECO:0000256" key="3">
    <source>
        <dbReference type="ARBA" id="ARBA00022448"/>
    </source>
</evidence>
<feature type="transmembrane region" description="Helical" evidence="8">
    <location>
        <begin position="291"/>
        <end position="310"/>
    </location>
</feature>
<reference evidence="9 10" key="2">
    <citation type="submission" date="2013-04" db="EMBL/GenBank/DDBJ databases">
        <title>The Genome Sequence of Bilophila wadsworthia 3_1_6.</title>
        <authorList>
            <consortium name="The Broad Institute Genomics Platform"/>
            <person name="Earl A."/>
            <person name="Ward D."/>
            <person name="Feldgarden M."/>
            <person name="Gevers D."/>
            <person name="Sibley C."/>
            <person name="Strauss J."/>
            <person name="Allen-Vercoe E."/>
            <person name="Walker B."/>
            <person name="Young S."/>
            <person name="Zeng Q."/>
            <person name="Gargeya S."/>
            <person name="Fitzgerald M."/>
            <person name="Haas B."/>
            <person name="Abouelleil A."/>
            <person name="Allen A.W."/>
            <person name="Alvarado L."/>
            <person name="Arachchi H.M."/>
            <person name="Berlin A.M."/>
            <person name="Chapman S.B."/>
            <person name="Gainer-Dewar J."/>
            <person name="Goldberg J."/>
            <person name="Griggs A."/>
            <person name="Gujja S."/>
            <person name="Hansen M."/>
            <person name="Howarth C."/>
            <person name="Imamovic A."/>
            <person name="Ireland A."/>
            <person name="Larimer J."/>
            <person name="McCowan C."/>
            <person name="Murphy C."/>
            <person name="Pearson M."/>
            <person name="Poon T.W."/>
            <person name="Priest M."/>
            <person name="Roberts A."/>
            <person name="Saif S."/>
            <person name="Shea T."/>
            <person name="Sisk P."/>
            <person name="Sykes S."/>
            <person name="Wortman J."/>
            <person name="Nusbaum C."/>
            <person name="Birren B."/>
        </authorList>
    </citation>
    <scope>NUCLEOTIDE SEQUENCE [LARGE SCALE GENOMIC DNA]</scope>
    <source>
        <strain evidence="9 10">3_1_6</strain>
    </source>
</reference>
<dbReference type="SUPFAM" id="SSF81345">
    <property type="entry name" value="ABC transporter involved in vitamin B12 uptake, BtuC"/>
    <property type="match status" value="1"/>
</dbReference>
<name>E5Y598_BILW3</name>
<dbReference type="AlphaFoldDB" id="E5Y598"/>
<gene>
    <name evidence="9" type="ORF">HMPREF0179_01361</name>
</gene>
<keyword evidence="4" id="KW-1003">Cell membrane</keyword>
<dbReference type="Proteomes" id="UP000006034">
    <property type="component" value="Unassembled WGS sequence"/>
</dbReference>
<feature type="transmembrane region" description="Helical" evidence="8">
    <location>
        <begin position="102"/>
        <end position="122"/>
    </location>
</feature>
<evidence type="ECO:0000256" key="8">
    <source>
        <dbReference type="SAM" id="Phobius"/>
    </source>
</evidence>
<keyword evidence="5 8" id="KW-0812">Transmembrane</keyword>
<dbReference type="GO" id="GO:0005886">
    <property type="term" value="C:plasma membrane"/>
    <property type="evidence" value="ECO:0007669"/>
    <property type="project" value="UniProtKB-SubCell"/>
</dbReference>
<evidence type="ECO:0000256" key="1">
    <source>
        <dbReference type="ARBA" id="ARBA00004651"/>
    </source>
</evidence>
<evidence type="ECO:0008006" key="11">
    <source>
        <dbReference type="Google" id="ProtNLM"/>
    </source>
</evidence>
<dbReference type="InterPro" id="IPR037294">
    <property type="entry name" value="ABC_BtuC-like"/>
</dbReference>
<feature type="transmembrane region" description="Helical" evidence="8">
    <location>
        <begin position="322"/>
        <end position="339"/>
    </location>
</feature>
<dbReference type="STRING" id="563192.HMPREF0179_01361"/>
<feature type="transmembrane region" description="Helical" evidence="8">
    <location>
        <begin position="250"/>
        <end position="276"/>
    </location>
</feature>
<comment type="subcellular location">
    <subcellularLocation>
        <location evidence="1">Cell membrane</location>
        <topology evidence="1">Multi-pass membrane protein</topology>
    </subcellularLocation>
</comment>
<feature type="transmembrane region" description="Helical" evidence="8">
    <location>
        <begin position="161"/>
        <end position="179"/>
    </location>
</feature>
<evidence type="ECO:0000256" key="7">
    <source>
        <dbReference type="ARBA" id="ARBA00023136"/>
    </source>
</evidence>
<dbReference type="Gene3D" id="1.10.3470.10">
    <property type="entry name" value="ABC transporter involved in vitamin B12 uptake, BtuC"/>
    <property type="match status" value="1"/>
</dbReference>
<dbReference type="PANTHER" id="PTHR30472:SF25">
    <property type="entry name" value="ABC TRANSPORTER PERMEASE PROTEIN MJ0876-RELATED"/>
    <property type="match status" value="1"/>
</dbReference>
<dbReference type="OrthoDB" id="9782305at2"/>
<dbReference type="HOGENOM" id="CLU_013016_0_0_7"/>
<evidence type="ECO:0000313" key="10">
    <source>
        <dbReference type="Proteomes" id="UP000006034"/>
    </source>
</evidence>
<feature type="transmembrane region" description="Helical" evidence="8">
    <location>
        <begin position="63"/>
        <end position="90"/>
    </location>
</feature>
<keyword evidence="6 8" id="KW-1133">Transmembrane helix</keyword>
<organism evidence="9 10">
    <name type="scientific">Bilophila wadsworthia (strain 3_1_6)</name>
    <dbReference type="NCBI Taxonomy" id="563192"/>
    <lineage>
        <taxon>Bacteria</taxon>
        <taxon>Pseudomonadati</taxon>
        <taxon>Thermodesulfobacteriota</taxon>
        <taxon>Desulfovibrionia</taxon>
        <taxon>Desulfovibrionales</taxon>
        <taxon>Desulfovibrionaceae</taxon>
        <taxon>Bilophila</taxon>
    </lineage>
</organism>
<proteinExistence type="inferred from homology"/>
<keyword evidence="10" id="KW-1185">Reference proteome</keyword>
<protein>
    <recommendedName>
        <fullName evidence="11">Iron complex transport system permease</fullName>
    </recommendedName>
</protein>
<feature type="transmembrane region" description="Helical" evidence="8">
    <location>
        <begin position="128"/>
        <end position="149"/>
    </location>
</feature>
<dbReference type="eggNOG" id="COG0609">
    <property type="taxonomic scope" value="Bacteria"/>
</dbReference>
<dbReference type="Pfam" id="PF01032">
    <property type="entry name" value="FecCD"/>
    <property type="match status" value="1"/>
</dbReference>
<dbReference type="GO" id="GO:0033214">
    <property type="term" value="P:siderophore-iron import into cell"/>
    <property type="evidence" value="ECO:0007669"/>
    <property type="project" value="TreeGrafter"/>
</dbReference>
<reference evidence="9 10" key="1">
    <citation type="submission" date="2010-10" db="EMBL/GenBank/DDBJ databases">
        <authorList>
            <consortium name="The Broad Institute Genome Sequencing Platform"/>
            <person name="Ward D."/>
            <person name="Earl A."/>
            <person name="Feldgarden M."/>
            <person name="Young S.K."/>
            <person name="Gargeya S."/>
            <person name="Zeng Q."/>
            <person name="Alvarado L."/>
            <person name="Berlin A."/>
            <person name="Bochicchio J."/>
            <person name="Chapman S.B."/>
            <person name="Chen Z."/>
            <person name="Freedman E."/>
            <person name="Gellesch M."/>
            <person name="Goldberg J."/>
            <person name="Griggs A."/>
            <person name="Gujja S."/>
            <person name="Heilman E."/>
            <person name="Heiman D."/>
            <person name="Howarth C."/>
            <person name="Mehta T."/>
            <person name="Neiman D."/>
            <person name="Pearson M."/>
            <person name="Roberts A."/>
            <person name="Saif S."/>
            <person name="Shea T."/>
            <person name="Shenoy N."/>
            <person name="Sisk P."/>
            <person name="Stolte C."/>
            <person name="Sykes S."/>
            <person name="White J."/>
            <person name="Yandava C."/>
            <person name="Allen-Vercoe E."/>
            <person name="Sibley C."/>
            <person name="Ambrose C.E."/>
            <person name="Strauss J."/>
            <person name="Daigneault M."/>
            <person name="Haas B."/>
            <person name="Nusbaum C."/>
            <person name="Birren B."/>
        </authorList>
    </citation>
    <scope>NUCLEOTIDE SEQUENCE [LARGE SCALE GENOMIC DNA]</scope>
    <source>
        <strain evidence="9 10">3_1_6</strain>
    </source>
</reference>
<dbReference type="EMBL" id="ADCP02000001">
    <property type="protein sequence ID" value="EFV44865.2"/>
    <property type="molecule type" value="Genomic_DNA"/>
</dbReference>
<evidence type="ECO:0000256" key="4">
    <source>
        <dbReference type="ARBA" id="ARBA00022475"/>
    </source>
</evidence>
<dbReference type="CDD" id="cd06550">
    <property type="entry name" value="TM_ABC_iron-siderophores_like"/>
    <property type="match status" value="1"/>
</dbReference>
<evidence type="ECO:0000256" key="2">
    <source>
        <dbReference type="ARBA" id="ARBA00007935"/>
    </source>
</evidence>
<accession>E5Y598</accession>
<keyword evidence="7 8" id="KW-0472">Membrane</keyword>
<dbReference type="InterPro" id="IPR000522">
    <property type="entry name" value="ABC_transptr_permease_BtuC"/>
</dbReference>
<evidence type="ECO:0000256" key="6">
    <source>
        <dbReference type="ARBA" id="ARBA00022989"/>
    </source>
</evidence>
<feature type="transmembrane region" description="Helical" evidence="8">
    <location>
        <begin position="204"/>
        <end position="229"/>
    </location>
</feature>
<comment type="caution">
    <text evidence="9">The sequence shown here is derived from an EMBL/GenBank/DDBJ whole genome shotgun (WGS) entry which is preliminary data.</text>
</comment>
<evidence type="ECO:0000256" key="5">
    <source>
        <dbReference type="ARBA" id="ARBA00022692"/>
    </source>
</evidence>
<dbReference type="PANTHER" id="PTHR30472">
    <property type="entry name" value="FERRIC ENTEROBACTIN TRANSPORT SYSTEM PERMEASE PROTEIN"/>
    <property type="match status" value="1"/>
</dbReference>
<dbReference type="GO" id="GO:0022857">
    <property type="term" value="F:transmembrane transporter activity"/>
    <property type="evidence" value="ECO:0007669"/>
    <property type="project" value="InterPro"/>
</dbReference>
<keyword evidence="3" id="KW-0813">Transport</keyword>
<evidence type="ECO:0000313" key="9">
    <source>
        <dbReference type="EMBL" id="EFV44865.2"/>
    </source>
</evidence>